<dbReference type="Proteomes" id="UP000176923">
    <property type="component" value="Unassembled WGS sequence"/>
</dbReference>
<feature type="transmembrane region" description="Helical" evidence="1">
    <location>
        <begin position="106"/>
        <end position="127"/>
    </location>
</feature>
<keyword evidence="1" id="KW-0472">Membrane</keyword>
<organism evidence="2 3">
    <name type="scientific">Candidatus Gottesmanbacteria bacterium RIFCSPHIGHO2_02_FULL_39_11</name>
    <dbReference type="NCBI Taxonomy" id="1798382"/>
    <lineage>
        <taxon>Bacteria</taxon>
        <taxon>Candidatus Gottesmaniibacteriota</taxon>
    </lineage>
</organism>
<dbReference type="EMBL" id="MFJL01000043">
    <property type="protein sequence ID" value="OGG12651.1"/>
    <property type="molecule type" value="Genomic_DNA"/>
</dbReference>
<feature type="transmembrane region" description="Helical" evidence="1">
    <location>
        <begin position="19"/>
        <end position="36"/>
    </location>
</feature>
<evidence type="ECO:0000256" key="1">
    <source>
        <dbReference type="SAM" id="Phobius"/>
    </source>
</evidence>
<reference evidence="2 3" key="1">
    <citation type="journal article" date="2016" name="Nat. Commun.">
        <title>Thousands of microbial genomes shed light on interconnected biogeochemical processes in an aquifer system.</title>
        <authorList>
            <person name="Anantharaman K."/>
            <person name="Brown C.T."/>
            <person name="Hug L.A."/>
            <person name="Sharon I."/>
            <person name="Castelle C.J."/>
            <person name="Probst A.J."/>
            <person name="Thomas B.C."/>
            <person name="Singh A."/>
            <person name="Wilkins M.J."/>
            <person name="Karaoz U."/>
            <person name="Brodie E.L."/>
            <person name="Williams K.H."/>
            <person name="Hubbard S.S."/>
            <person name="Banfield J.F."/>
        </authorList>
    </citation>
    <scope>NUCLEOTIDE SEQUENCE [LARGE SCALE GENOMIC DNA]</scope>
</reference>
<evidence type="ECO:0000313" key="2">
    <source>
        <dbReference type="EMBL" id="OGG12651.1"/>
    </source>
</evidence>
<comment type="caution">
    <text evidence="2">The sequence shown here is derived from an EMBL/GenBank/DDBJ whole genome shotgun (WGS) entry which is preliminary data.</text>
</comment>
<proteinExistence type="predicted"/>
<gene>
    <name evidence="2" type="ORF">A3D77_03995</name>
</gene>
<keyword evidence="1" id="KW-0812">Transmembrane</keyword>
<keyword evidence="1" id="KW-1133">Transmembrane helix</keyword>
<accession>A0A1F5ZJT6</accession>
<dbReference type="STRING" id="1798382.A3D77_03995"/>
<protein>
    <submittedName>
        <fullName evidence="2">Uncharacterized protein</fullName>
    </submittedName>
</protein>
<evidence type="ECO:0000313" key="3">
    <source>
        <dbReference type="Proteomes" id="UP000176923"/>
    </source>
</evidence>
<feature type="transmembrane region" description="Helical" evidence="1">
    <location>
        <begin position="48"/>
        <end position="66"/>
    </location>
</feature>
<dbReference type="AlphaFoldDB" id="A0A1F5ZJT6"/>
<name>A0A1F5ZJT6_9BACT</name>
<sequence length="128" mass="15054">MISVNLSGIFLIFSKETGFLIYLSTVIMYLLMYLIIGKSKNILKVFSIRRIFLFIPVFLFFSYLIIKTSVYHQPALWNRQGDILHPILKESWLEWKTDRIPLADLLAVYVLNFNWILTIGTVISFFLL</sequence>